<dbReference type="InterPro" id="IPR011990">
    <property type="entry name" value="TPR-like_helical_dom_sf"/>
</dbReference>
<comment type="similarity">
    <text evidence="2">Belongs to the CDP-glycerol glycerophosphotransferase family.</text>
</comment>
<dbReference type="RefSeq" id="WP_133617344.1">
    <property type="nucleotide sequence ID" value="NZ_SNYA01000006.1"/>
</dbReference>
<dbReference type="GO" id="GO:0047355">
    <property type="term" value="F:CDP-glycerol glycerophosphotransferase activity"/>
    <property type="evidence" value="ECO:0007669"/>
    <property type="project" value="InterPro"/>
</dbReference>
<dbReference type="Pfam" id="PF04464">
    <property type="entry name" value="Glyphos_transf"/>
    <property type="match status" value="1"/>
</dbReference>
<comment type="caution">
    <text evidence="8">The sequence shown here is derived from an EMBL/GenBank/DDBJ whole genome shotgun (WGS) entry which is preliminary data.</text>
</comment>
<keyword evidence="5" id="KW-0777">Teichoic acid biosynthesis</keyword>
<proteinExistence type="inferred from homology"/>
<dbReference type="GO" id="GO:0005886">
    <property type="term" value="C:plasma membrane"/>
    <property type="evidence" value="ECO:0007669"/>
    <property type="project" value="UniProtKB-SubCell"/>
</dbReference>
<comment type="subcellular location">
    <subcellularLocation>
        <location evidence="1">Cell membrane</location>
        <topology evidence="1">Peripheral membrane protein</topology>
    </subcellularLocation>
</comment>
<protein>
    <submittedName>
        <fullName evidence="8">CDP-glycerol glycerophosphotransferase (TagB/SpsB family)</fullName>
    </submittedName>
</protein>
<keyword evidence="4 8" id="KW-0808">Transferase</keyword>
<dbReference type="PANTHER" id="PTHR37316">
    <property type="entry name" value="TEICHOIC ACID GLYCEROL-PHOSPHATE PRIMASE"/>
    <property type="match status" value="1"/>
</dbReference>
<dbReference type="InterPro" id="IPR043149">
    <property type="entry name" value="TagF_N"/>
</dbReference>
<evidence type="ECO:0000256" key="4">
    <source>
        <dbReference type="ARBA" id="ARBA00022679"/>
    </source>
</evidence>
<dbReference type="Proteomes" id="UP000295601">
    <property type="component" value="Unassembled WGS sequence"/>
</dbReference>
<dbReference type="Pfam" id="PF00534">
    <property type="entry name" value="Glycos_transf_1"/>
    <property type="match status" value="1"/>
</dbReference>
<dbReference type="Gene3D" id="1.25.40.10">
    <property type="entry name" value="Tetratricopeptide repeat domain"/>
    <property type="match status" value="1"/>
</dbReference>
<evidence type="ECO:0000256" key="1">
    <source>
        <dbReference type="ARBA" id="ARBA00004202"/>
    </source>
</evidence>
<dbReference type="SUPFAM" id="SSF48452">
    <property type="entry name" value="TPR-like"/>
    <property type="match status" value="1"/>
</dbReference>
<dbReference type="Gene3D" id="3.40.50.11820">
    <property type="match status" value="1"/>
</dbReference>
<evidence type="ECO:0000256" key="3">
    <source>
        <dbReference type="ARBA" id="ARBA00022475"/>
    </source>
</evidence>
<evidence type="ECO:0000259" key="7">
    <source>
        <dbReference type="Pfam" id="PF00534"/>
    </source>
</evidence>
<dbReference type="AlphaFoldDB" id="A0A4R6RXT0"/>
<dbReference type="GO" id="GO:0019350">
    <property type="term" value="P:teichoic acid biosynthetic process"/>
    <property type="evidence" value="ECO:0007669"/>
    <property type="project" value="UniProtKB-KW"/>
</dbReference>
<evidence type="ECO:0000313" key="9">
    <source>
        <dbReference type="Proteomes" id="UP000295601"/>
    </source>
</evidence>
<evidence type="ECO:0000256" key="2">
    <source>
        <dbReference type="ARBA" id="ARBA00010488"/>
    </source>
</evidence>
<dbReference type="PANTHER" id="PTHR37316:SF3">
    <property type="entry name" value="TEICHOIC ACID GLYCEROL-PHOSPHATE TRANSFERASE"/>
    <property type="match status" value="1"/>
</dbReference>
<dbReference type="InterPro" id="IPR043148">
    <property type="entry name" value="TagF_C"/>
</dbReference>
<feature type="domain" description="Glycosyl transferase family 1" evidence="7">
    <location>
        <begin position="1078"/>
        <end position="1213"/>
    </location>
</feature>
<keyword evidence="9" id="KW-1185">Reference proteome</keyword>
<dbReference type="CDD" id="cd03811">
    <property type="entry name" value="GT4_GT28_WabH-like"/>
    <property type="match status" value="1"/>
</dbReference>
<accession>A0A4R6RXT0</accession>
<gene>
    <name evidence="8" type="ORF">EDF62_2663</name>
</gene>
<evidence type="ECO:0000313" key="8">
    <source>
        <dbReference type="EMBL" id="TDP91006.1"/>
    </source>
</evidence>
<sequence length="1248" mass="137267">MSTPEPQSSAFARTARVLFDRKDPWRREFLALRMVARAGFAAPLVSRLDERFRSRFRERPASVFPYLRYTAQKHGVTQAVALGTGFAESPTVTAAVLVEIAKYYYSCGRFALGDSLIERAKLEAPDLPRIYDEEAWNQRARGNLHRELQAVRRSVELAEDPKERLRWEMWLGETYLRLGEPHSAWETLQRFTELPSETPSIYSAAYCAVTIGDAQAAARAYRLAAPSPSGGIDYLTAAREQLVTFGRATEVLRLLKEGAVQDETEALELAYRAYLRTADISAAMEALTRAVDREDRSAWVRSTLAQFQQLIGEPRAALETYGQLTDSERGAALDLLHAQLLVEVEGSEAAVRVMLGEPQISPETLTFKTGPEVDPQVPELMRRASGKVDTPSRQAALRDLLPRLSNPSAIAETARALGHSLAAEGRWDEAWDAVRQSHGQRLPAISLGLLHRSLIGLTWEMQYAEWAATEPIASDTVLYESSLGESTGCNPLAICLELLRDPERDHLTHVWSVTSRATIAPELLAHPRVRFVRKGSIGHMRYLATAGYLINNATWEHCFSRRPGQHALNTWHGVPWKTLGRDLRTDSFAYGNVARSMLQADLILVPDSHTLDVLTRGMAIEDLVSPSTLMLSGYPRNDLAINLSAAQREQLRTRIGLSTSDKLVVFMPTWKGLFEERNAEVEETLAAAQEMSGAGYVVAVRAHQYVREAFAGSAPPAGVRFIPDDLDTNELLGAADVLVTDFSSVLFDAAAVGVPVVTLTAAIEEYQAERGLYFPPEEVPGQSAATAADAARRIREAIANPAEYTARYAAQTQRFSAGEHGTSAARAIRAFFDGERDPQPARQHPRPLLLATGGLPPNGITRAARSLLWALDGSDYRPHLPLNANGLDTATPETISDVRQYANVVPWVGRPAGTRMEREVLRFFASREFRRSTLIDPFLKSGRLSEARRLYGETEFAAVVEYGAYDSQSIALMALGVRLGEGRRGVILHSEMWKEVTTRYPKLRSGMSLLGEFDFIASVSDGARASNTEDLFEQYGVPPEKHITLENTINTAEILAGSAAPLDAADQEWYARPGVHACIVGRLSPEKNHQAFLEALARIAPTLERPFFLTLLGDGPLMLELQRSVAELGLQGHVRLRGLVANPYAHIRAADALLLPSLHEGQPLVILESLTIGTPVIATDIPGSRSVLREGELGRLVPLTDEGLEDAIRIVASGDLVPADAFDPDQFTENSRNRFLAVIDGQATEVAG</sequence>
<dbReference type="SUPFAM" id="SSF53756">
    <property type="entry name" value="UDP-Glycosyltransferase/glycogen phosphorylase"/>
    <property type="match status" value="2"/>
</dbReference>
<dbReference type="InterPro" id="IPR051612">
    <property type="entry name" value="Teichoic_Acid_Biosynth"/>
</dbReference>
<dbReference type="InterPro" id="IPR007554">
    <property type="entry name" value="Glycerophosphate_synth"/>
</dbReference>
<dbReference type="EMBL" id="SNYA01000006">
    <property type="protein sequence ID" value="TDP91006.1"/>
    <property type="molecule type" value="Genomic_DNA"/>
</dbReference>
<keyword evidence="6" id="KW-0472">Membrane</keyword>
<dbReference type="Gene3D" id="3.40.50.2000">
    <property type="entry name" value="Glycogen Phosphorylase B"/>
    <property type="match status" value="2"/>
</dbReference>
<reference evidence="8 9" key="1">
    <citation type="submission" date="2019-03" db="EMBL/GenBank/DDBJ databases">
        <title>Genomic analyses of the natural microbiome of Caenorhabditis elegans.</title>
        <authorList>
            <person name="Samuel B."/>
        </authorList>
    </citation>
    <scope>NUCLEOTIDE SEQUENCE [LARGE SCALE GENOMIC DNA]</scope>
    <source>
        <strain evidence="8 9">JUb18</strain>
    </source>
</reference>
<name>A0A4R6RXT0_9MICO</name>
<dbReference type="InterPro" id="IPR001296">
    <property type="entry name" value="Glyco_trans_1"/>
</dbReference>
<organism evidence="8 9">
    <name type="scientific">Leucobacter luti</name>
    <dbReference type="NCBI Taxonomy" id="340320"/>
    <lineage>
        <taxon>Bacteria</taxon>
        <taxon>Bacillati</taxon>
        <taxon>Actinomycetota</taxon>
        <taxon>Actinomycetes</taxon>
        <taxon>Micrococcales</taxon>
        <taxon>Microbacteriaceae</taxon>
        <taxon>Leucobacter</taxon>
    </lineage>
</organism>
<keyword evidence="3" id="KW-1003">Cell membrane</keyword>
<dbReference type="OrthoDB" id="8549922at2"/>
<dbReference type="Gene3D" id="3.40.50.12580">
    <property type="match status" value="1"/>
</dbReference>
<evidence type="ECO:0000256" key="6">
    <source>
        <dbReference type="ARBA" id="ARBA00023136"/>
    </source>
</evidence>
<evidence type="ECO:0000256" key="5">
    <source>
        <dbReference type="ARBA" id="ARBA00022944"/>
    </source>
</evidence>